<protein>
    <submittedName>
        <fullName evidence="1">Uncharacterized protein</fullName>
    </submittedName>
</protein>
<comment type="caution">
    <text evidence="1">The sequence shown here is derived from an EMBL/GenBank/DDBJ whole genome shotgun (WGS) entry which is preliminary data.</text>
</comment>
<sequence length="106" mass="11861">MGMSSAELGNGQTLTVEDGRLLLLGRDRTFPDRSHSKFIDLSETTTSIWLSELWINWIETLRDQASTNPPAVPIFPVGSTTIISSHLRLLSARLPVSIYYSKRKSL</sequence>
<gene>
    <name evidence="1" type="ORF">MKW98_023881</name>
</gene>
<dbReference type="EMBL" id="JAJJMB010007708">
    <property type="protein sequence ID" value="KAI3928280.1"/>
    <property type="molecule type" value="Genomic_DNA"/>
</dbReference>
<name>A0AAD4XL48_9MAGN</name>
<proteinExistence type="predicted"/>
<evidence type="ECO:0000313" key="1">
    <source>
        <dbReference type="EMBL" id="KAI3928280.1"/>
    </source>
</evidence>
<dbReference type="AlphaFoldDB" id="A0AAD4XL48"/>
<dbReference type="Proteomes" id="UP001202328">
    <property type="component" value="Unassembled WGS sequence"/>
</dbReference>
<keyword evidence="2" id="KW-1185">Reference proteome</keyword>
<organism evidence="1 2">
    <name type="scientific">Papaver atlanticum</name>
    <dbReference type="NCBI Taxonomy" id="357466"/>
    <lineage>
        <taxon>Eukaryota</taxon>
        <taxon>Viridiplantae</taxon>
        <taxon>Streptophyta</taxon>
        <taxon>Embryophyta</taxon>
        <taxon>Tracheophyta</taxon>
        <taxon>Spermatophyta</taxon>
        <taxon>Magnoliopsida</taxon>
        <taxon>Ranunculales</taxon>
        <taxon>Papaveraceae</taxon>
        <taxon>Papaveroideae</taxon>
        <taxon>Papaver</taxon>
    </lineage>
</organism>
<accession>A0AAD4XL48</accession>
<reference evidence="1" key="1">
    <citation type="submission" date="2022-04" db="EMBL/GenBank/DDBJ databases">
        <title>A functionally conserved STORR gene fusion in Papaver species that diverged 16.8 million years ago.</title>
        <authorList>
            <person name="Catania T."/>
        </authorList>
    </citation>
    <scope>NUCLEOTIDE SEQUENCE</scope>
    <source>
        <strain evidence="1">S-188037</strain>
    </source>
</reference>
<evidence type="ECO:0000313" key="2">
    <source>
        <dbReference type="Proteomes" id="UP001202328"/>
    </source>
</evidence>